<dbReference type="PANTHER" id="PTHR35789">
    <property type="entry name" value="SPORE GERMINATION PROTEIN B3"/>
    <property type="match status" value="1"/>
</dbReference>
<reference evidence="10 11" key="1">
    <citation type="submission" date="2020-08" db="EMBL/GenBank/DDBJ databases">
        <title>Genomic Encyclopedia of Type Strains, Phase IV (KMG-IV): sequencing the most valuable type-strain genomes for metagenomic binning, comparative biology and taxonomic classification.</title>
        <authorList>
            <person name="Goeker M."/>
        </authorList>
    </citation>
    <scope>NUCLEOTIDE SEQUENCE [LARGE SCALE GENOMIC DNA]</scope>
    <source>
        <strain evidence="10 11">DSM 5391</strain>
    </source>
</reference>
<dbReference type="Pfam" id="PF25198">
    <property type="entry name" value="Spore_GerAC_N"/>
    <property type="match status" value="1"/>
</dbReference>
<evidence type="ECO:0000256" key="2">
    <source>
        <dbReference type="ARBA" id="ARBA00007886"/>
    </source>
</evidence>
<dbReference type="AlphaFoldDB" id="A0A7X0HSM7"/>
<keyword evidence="7" id="KW-0449">Lipoprotein</keyword>
<organism evidence="10 11">
    <name type="scientific">Bacillus benzoevorans</name>
    <dbReference type="NCBI Taxonomy" id="1456"/>
    <lineage>
        <taxon>Bacteria</taxon>
        <taxon>Bacillati</taxon>
        <taxon>Bacillota</taxon>
        <taxon>Bacilli</taxon>
        <taxon>Bacillales</taxon>
        <taxon>Bacillaceae</taxon>
        <taxon>Bacillus</taxon>
    </lineage>
</organism>
<keyword evidence="5" id="KW-0472">Membrane</keyword>
<dbReference type="NCBIfam" id="TIGR02887">
    <property type="entry name" value="spore_ger_x_C"/>
    <property type="match status" value="1"/>
</dbReference>
<feature type="domain" description="Spore germination protein N-terminal" evidence="9">
    <location>
        <begin position="21"/>
        <end position="200"/>
    </location>
</feature>
<keyword evidence="11" id="KW-1185">Reference proteome</keyword>
<comment type="similarity">
    <text evidence="2">Belongs to the GerABKC lipoprotein family.</text>
</comment>
<dbReference type="InterPro" id="IPR057336">
    <property type="entry name" value="GerAC_N"/>
</dbReference>
<dbReference type="Proteomes" id="UP000531594">
    <property type="component" value="Unassembled WGS sequence"/>
</dbReference>
<dbReference type="Pfam" id="PF05504">
    <property type="entry name" value="Spore_GerAC"/>
    <property type="match status" value="1"/>
</dbReference>
<comment type="caution">
    <text evidence="10">The sequence shown here is derived from an EMBL/GenBank/DDBJ whole genome shotgun (WGS) entry which is preliminary data.</text>
</comment>
<proteinExistence type="inferred from homology"/>
<evidence type="ECO:0000256" key="7">
    <source>
        <dbReference type="ARBA" id="ARBA00023288"/>
    </source>
</evidence>
<dbReference type="InterPro" id="IPR038501">
    <property type="entry name" value="Spore_GerAC_C_sf"/>
</dbReference>
<evidence type="ECO:0000259" key="8">
    <source>
        <dbReference type="Pfam" id="PF05504"/>
    </source>
</evidence>
<evidence type="ECO:0000256" key="6">
    <source>
        <dbReference type="ARBA" id="ARBA00023139"/>
    </source>
</evidence>
<comment type="subcellular location">
    <subcellularLocation>
        <location evidence="1">Membrane</location>
        <topology evidence="1">Lipid-anchor</topology>
    </subcellularLocation>
</comment>
<evidence type="ECO:0000256" key="5">
    <source>
        <dbReference type="ARBA" id="ARBA00023136"/>
    </source>
</evidence>
<name>A0A7X0HSM7_9BACI</name>
<dbReference type="InterPro" id="IPR046953">
    <property type="entry name" value="Spore_GerAC-like_C"/>
</dbReference>
<dbReference type="Gene3D" id="3.30.300.210">
    <property type="entry name" value="Nutrient germinant receptor protein C, domain 3"/>
    <property type="match status" value="1"/>
</dbReference>
<protein>
    <submittedName>
        <fullName evidence="10">Ger(X)C family germination protein</fullName>
    </submittedName>
</protein>
<evidence type="ECO:0000256" key="1">
    <source>
        <dbReference type="ARBA" id="ARBA00004635"/>
    </source>
</evidence>
<keyword evidence="4" id="KW-0732">Signal</keyword>
<sequence length="400" mass="45916">MKKRTILSLIISCLFLSGCWDHNEPERLLYINGIGVDYKENGDVEVFMQIINLQGLAKVESGGGPGSVEQSEVGRATGRTMEEAVFNLYHTIDRRAFLGHLSYVILTKEAVTKGAVKDVADLLDRFRETRYRTYFFVTQDPLQEVMLIEPLDNIPLAFSKLSDPIDNYKQSSLIEPIDLRELIIHTDEPGHQVVLPVVKITKQWANKSGNEKDLLMEEVAIVHHNTLQDIIPEKSFQGARGVEQDFIRDLVVFSPGDHHNQHMSVVVYNKKIKVQPVVENGKIRFNIRLKVKGTLQMTKFNMKREEIEKEVAKTIKKEILTAYDYGQKKNIDLFELSTVAYRQKNQAWKKVEKNGLIPLEKGTIKSLDINVRLQTTGRNKQETMFAKQKNEGFKKRYPEE</sequence>
<evidence type="ECO:0000313" key="11">
    <source>
        <dbReference type="Proteomes" id="UP000531594"/>
    </source>
</evidence>
<dbReference type="GO" id="GO:0016020">
    <property type="term" value="C:membrane"/>
    <property type="evidence" value="ECO:0007669"/>
    <property type="project" value="UniProtKB-SubCell"/>
</dbReference>
<keyword evidence="6" id="KW-0564">Palmitate</keyword>
<dbReference type="RefSeq" id="WP_184526776.1">
    <property type="nucleotide sequence ID" value="NZ_JACHGK010000009.1"/>
</dbReference>
<evidence type="ECO:0000256" key="3">
    <source>
        <dbReference type="ARBA" id="ARBA00022544"/>
    </source>
</evidence>
<dbReference type="GO" id="GO:0009847">
    <property type="term" value="P:spore germination"/>
    <property type="evidence" value="ECO:0007669"/>
    <property type="project" value="InterPro"/>
</dbReference>
<dbReference type="PROSITE" id="PS51257">
    <property type="entry name" value="PROKAR_LIPOPROTEIN"/>
    <property type="match status" value="1"/>
</dbReference>
<evidence type="ECO:0000259" key="9">
    <source>
        <dbReference type="Pfam" id="PF25198"/>
    </source>
</evidence>
<dbReference type="PANTHER" id="PTHR35789:SF1">
    <property type="entry name" value="SPORE GERMINATION PROTEIN B3"/>
    <property type="match status" value="1"/>
</dbReference>
<accession>A0A7X0HSM7</accession>
<evidence type="ECO:0000313" key="10">
    <source>
        <dbReference type="EMBL" id="MBB6446088.1"/>
    </source>
</evidence>
<gene>
    <name evidence="10" type="ORF">HNR53_002738</name>
</gene>
<dbReference type="InterPro" id="IPR008844">
    <property type="entry name" value="Spore_GerAC-like"/>
</dbReference>
<evidence type="ECO:0000256" key="4">
    <source>
        <dbReference type="ARBA" id="ARBA00022729"/>
    </source>
</evidence>
<dbReference type="EMBL" id="JACHGK010000009">
    <property type="protein sequence ID" value="MBB6446088.1"/>
    <property type="molecule type" value="Genomic_DNA"/>
</dbReference>
<feature type="domain" description="Spore germination GerAC-like C-terminal" evidence="8">
    <location>
        <begin position="219"/>
        <end position="372"/>
    </location>
</feature>
<keyword evidence="3" id="KW-0309">Germination</keyword>